<sequence length="1320" mass="147118">MPGLAQRNAQLSNAYSLSCSTGSVSGNGIWSKHRDDVTFDQLHKFWSELSPQARHELIRIDKQTLLEQARKNLYCSRCNGLLLEGFSQIVLYGKSLHQEAATRHSSIGKIGYRSNNIDSGSIVKSLNYEDDGQDPSVHPWGGLVATRDGILTLLDCFLGAKSLKALQNVFNCARVRERERELLYPDACGGGGRGWISQGMANYGRIHGARETCALHTARLSCDTLVDFWSALGDETRKSLLRMKEEDFIERLMYRFDSKRFCRDCRRNVIREFKELKELKRMRREPRCTSWFCVADTAFHYEVSDDTIQVDWRQSFIDNVGAYHHFEWAVGTAEGKSDIRKFEDVGLNATAKGNDLDLEGLSACFITLRAYKLDGRYTEISVKAHAMKGQPCVHRRLVVGDGYVMITKGESIRKFFEHAEEVEEEEDDDAVDKDGNEFDGEGSRPQKHAKSPELAREFLLDAATIIFKEQVEKAFREGTARQNAHSIFVCLALKLLEERVHVACKEITTLEKQNKLLEEEEKEKREEEERKERKRAKEREKKLRRKERLKGKEREREKSCAELNQCLIDSTAAIEGSSPSVNEESNNNVRSEDSVSDMGDNMTQTPPFSVIQDYKSLSDDPTLRVINVKKGNSEYSVDIDDEEVSTRDASEPFITEQSKSSRRKLRLRKEIQLDSSSKWCDKRRSITSTENVDMADEFESRSHSGCMSSSSKHINGMNRQLRNNLLRFNMRNSGPKISKKFHFSNSKVRDRCDAYNSCSCNMHNGYRTKDGIHVSPIRVGQNIKSNKSDAVSDMNRPFYRNNKYNHGGYPPDICETSKSKPISSSITSARDFHIKKVWEPTEESRKRYPRCNSDSDVTLRASCFKTDECEKARCNGDIGVGSHHAVNISKSSGGHYINSSKESDLENCQNWKNGSSKLSRNPSPGSGNRCQNQFDLDASAANYSNNDNEKEAEPCVAVSSYLISGASDLNISSTSSSDNCSLSLSEGDSSTASSSSQNVESWSTSDSEVTSQQSEQTDNGTLAENGFHKSLFNREDDKHTRKGGEYVSNRTAAELPVSSSPVGPSVSGGALLFSRVSNIENGRITANMNYSLNHMAHPLPNQGMHLPVITAPSAMPYYHQSAASAHGLMPALPQPSHYVFGSPLGYGLPVNQSPHYCMRYGAVQSIPTSVLNMGQVPTTYQPVNRSSFLTPKEQTGHSKQPGVQEPIQPAAPREHHVVSKPIVSSEMSCPATSVNQNGVSINGHSDSRNFSLFHFGGPIAVANSTSDSLREATGGDDVSLKSSANPPKPGFSCSQDETTIEEYSLFSANNGAVFSFLTNC</sequence>
<feature type="compositionally biased region" description="Acidic residues" evidence="1">
    <location>
        <begin position="422"/>
        <end position="431"/>
    </location>
</feature>
<evidence type="ECO:0000256" key="1">
    <source>
        <dbReference type="SAM" id="MobiDB-lite"/>
    </source>
</evidence>
<comment type="caution">
    <text evidence="2">The sequence shown here is derived from an EMBL/GenBank/DDBJ whole genome shotgun (WGS) entry which is preliminary data.</text>
</comment>
<feature type="compositionally biased region" description="Polar residues" evidence="1">
    <location>
        <begin position="1002"/>
        <end position="1022"/>
    </location>
</feature>
<feature type="region of interest" description="Disordered" evidence="1">
    <location>
        <begin position="641"/>
        <end position="660"/>
    </location>
</feature>
<proteinExistence type="predicted"/>
<accession>A0AAP0KM46</accession>
<feature type="region of interest" description="Disordered" evidence="1">
    <location>
        <begin position="1266"/>
        <end position="1293"/>
    </location>
</feature>
<feature type="compositionally biased region" description="Basic and acidic residues" evidence="1">
    <location>
        <begin position="1032"/>
        <end position="1044"/>
    </location>
</feature>
<feature type="region of interest" description="Disordered" evidence="1">
    <location>
        <begin position="422"/>
        <end position="452"/>
    </location>
</feature>
<feature type="region of interest" description="Disordered" evidence="1">
    <location>
        <begin position="977"/>
        <end position="1049"/>
    </location>
</feature>
<dbReference type="EMBL" id="JBBNAE010000001">
    <property type="protein sequence ID" value="KAK9154981.1"/>
    <property type="molecule type" value="Genomic_DNA"/>
</dbReference>
<feature type="region of interest" description="Disordered" evidence="1">
    <location>
        <begin position="518"/>
        <end position="555"/>
    </location>
</feature>
<feature type="compositionally biased region" description="Basic and acidic residues" evidence="1">
    <location>
        <begin position="432"/>
        <end position="452"/>
    </location>
</feature>
<gene>
    <name evidence="2" type="ORF">Sjap_002461</name>
</gene>
<feature type="compositionally biased region" description="Low complexity" evidence="1">
    <location>
        <begin position="977"/>
        <end position="1001"/>
    </location>
</feature>
<dbReference type="Proteomes" id="UP001417504">
    <property type="component" value="Unassembled WGS sequence"/>
</dbReference>
<feature type="region of interest" description="Disordered" evidence="1">
    <location>
        <begin position="911"/>
        <end position="932"/>
    </location>
</feature>
<evidence type="ECO:0000313" key="2">
    <source>
        <dbReference type="EMBL" id="KAK9154981.1"/>
    </source>
</evidence>
<reference evidence="2 3" key="1">
    <citation type="submission" date="2024-01" db="EMBL/GenBank/DDBJ databases">
        <title>Genome assemblies of Stephania.</title>
        <authorList>
            <person name="Yang L."/>
        </authorList>
    </citation>
    <scope>NUCLEOTIDE SEQUENCE [LARGE SCALE GENOMIC DNA]</scope>
    <source>
        <strain evidence="2">QJT</strain>
        <tissue evidence="2">Leaf</tissue>
    </source>
</reference>
<feature type="compositionally biased region" description="Low complexity" evidence="1">
    <location>
        <begin position="575"/>
        <end position="589"/>
    </location>
</feature>
<name>A0AAP0KM46_9MAGN</name>
<feature type="compositionally biased region" description="Basic and acidic residues" evidence="1">
    <location>
        <begin position="518"/>
        <end position="541"/>
    </location>
</feature>
<keyword evidence="3" id="KW-1185">Reference proteome</keyword>
<evidence type="ECO:0008006" key="4">
    <source>
        <dbReference type="Google" id="ProtNLM"/>
    </source>
</evidence>
<dbReference type="PANTHER" id="PTHR16897">
    <property type="entry name" value="OS10G0105400 PROTEIN"/>
    <property type="match status" value="1"/>
</dbReference>
<protein>
    <recommendedName>
        <fullName evidence="4">Stress response protein NST1</fullName>
    </recommendedName>
</protein>
<evidence type="ECO:0000313" key="3">
    <source>
        <dbReference type="Proteomes" id="UP001417504"/>
    </source>
</evidence>
<feature type="region of interest" description="Disordered" evidence="1">
    <location>
        <begin position="574"/>
        <end position="599"/>
    </location>
</feature>
<dbReference type="PANTHER" id="PTHR16897:SF2">
    <property type="entry name" value="OS03G0226600 PROTEIN"/>
    <property type="match status" value="1"/>
</dbReference>
<organism evidence="2 3">
    <name type="scientific">Stephania japonica</name>
    <dbReference type="NCBI Taxonomy" id="461633"/>
    <lineage>
        <taxon>Eukaryota</taxon>
        <taxon>Viridiplantae</taxon>
        <taxon>Streptophyta</taxon>
        <taxon>Embryophyta</taxon>
        <taxon>Tracheophyta</taxon>
        <taxon>Spermatophyta</taxon>
        <taxon>Magnoliopsida</taxon>
        <taxon>Ranunculales</taxon>
        <taxon>Menispermaceae</taxon>
        <taxon>Menispermoideae</taxon>
        <taxon>Cissampelideae</taxon>
        <taxon>Stephania</taxon>
    </lineage>
</organism>